<gene>
    <name evidence="1" type="primary">yjdF</name>
    <name evidence="1" type="ORF">CB4_01673</name>
</gene>
<dbReference type="RefSeq" id="WP_096464884.1">
    <property type="nucleotide sequence ID" value="NZ_AP017312.1"/>
</dbReference>
<proteinExistence type="predicted"/>
<dbReference type="InterPro" id="IPR014509">
    <property type="entry name" value="YjdF-like"/>
</dbReference>
<dbReference type="EMBL" id="AP017312">
    <property type="protein sequence ID" value="BAU27499.1"/>
    <property type="molecule type" value="Genomic_DNA"/>
</dbReference>
<dbReference type="InterPro" id="IPR058534">
    <property type="entry name" value="YjdF"/>
</dbReference>
<dbReference type="Proteomes" id="UP000217696">
    <property type="component" value="Chromosome"/>
</dbReference>
<protein>
    <submittedName>
        <fullName evidence="1">Inner membrane protein YjdF</fullName>
    </submittedName>
</protein>
<organism evidence="1 2">
    <name type="scientific">Aneurinibacillus soli</name>
    <dbReference type="NCBI Taxonomy" id="1500254"/>
    <lineage>
        <taxon>Bacteria</taxon>
        <taxon>Bacillati</taxon>
        <taxon>Bacillota</taxon>
        <taxon>Bacilli</taxon>
        <taxon>Bacillales</taxon>
        <taxon>Paenibacillaceae</taxon>
        <taxon>Aneurinibacillus group</taxon>
        <taxon>Aneurinibacillus</taxon>
    </lineage>
</organism>
<name>A0A0U4WFI5_9BACL</name>
<keyword evidence="2" id="KW-1185">Reference proteome</keyword>
<dbReference type="AlphaFoldDB" id="A0A0U4WFI5"/>
<dbReference type="OrthoDB" id="9786473at2"/>
<sequence>MKQLPLLLLASFLLIFIWSGIAPKDRFTWYLEVAPAVIGGLILVWTYRTFRLTPLLYGLLWIHALILVVGGHYTYAEMPLFNWLRDAYDLDRNYYDRLGHFAQGFIPAILVREILIRKQVVRGHGWLFFLVVSICLAFSAFYELLEFGMALATGTAADAFLGTQGDVWDSQWDMLFALIGAIVAQLLLARVHDRQLRFFR</sequence>
<dbReference type="Pfam" id="PF09997">
    <property type="entry name" value="DUF2238"/>
    <property type="match status" value="1"/>
</dbReference>
<accession>A0A0U4WFI5</accession>
<evidence type="ECO:0000313" key="1">
    <source>
        <dbReference type="EMBL" id="BAU27499.1"/>
    </source>
</evidence>
<dbReference type="PIRSF" id="PIRSF020606">
    <property type="entry name" value="UCP020606"/>
    <property type="match status" value="1"/>
</dbReference>
<reference evidence="1 2" key="1">
    <citation type="submission" date="2015-12" db="EMBL/GenBank/DDBJ databases">
        <title>Genome sequence of Aneurinibacillus soli.</title>
        <authorList>
            <person name="Lee J.S."/>
            <person name="Lee K.C."/>
            <person name="Kim K.K."/>
            <person name="Lee B.W."/>
        </authorList>
    </citation>
    <scope>NUCLEOTIDE SEQUENCE [LARGE SCALE GENOMIC DNA]</scope>
    <source>
        <strain evidence="1 2">CB4</strain>
    </source>
</reference>
<dbReference type="KEGG" id="asoc:CB4_01673"/>
<evidence type="ECO:0000313" key="2">
    <source>
        <dbReference type="Proteomes" id="UP000217696"/>
    </source>
</evidence>